<comment type="caution">
    <text evidence="1">The sequence shown here is derived from an EMBL/GenBank/DDBJ whole genome shotgun (WGS) entry which is preliminary data.</text>
</comment>
<dbReference type="InterPro" id="IPR009380">
    <property type="entry name" value="DUF1036"/>
</dbReference>
<keyword evidence="2" id="KW-1185">Reference proteome</keyword>
<proteinExistence type="predicted"/>
<evidence type="ECO:0000313" key="1">
    <source>
        <dbReference type="EMBL" id="MEJ8850169.1"/>
    </source>
</evidence>
<gene>
    <name evidence="1" type="ORF">WKW82_26230</name>
</gene>
<accession>A0ABU8WS37</accession>
<dbReference type="Pfam" id="PF06282">
    <property type="entry name" value="DUF1036"/>
    <property type="match status" value="1"/>
</dbReference>
<organism evidence="1 2">
    <name type="scientific">Variovorax rhizosphaerae</name>
    <dbReference type="NCBI Taxonomy" id="1836200"/>
    <lineage>
        <taxon>Bacteria</taxon>
        <taxon>Pseudomonadati</taxon>
        <taxon>Pseudomonadota</taxon>
        <taxon>Betaproteobacteria</taxon>
        <taxon>Burkholderiales</taxon>
        <taxon>Comamonadaceae</taxon>
        <taxon>Variovorax</taxon>
    </lineage>
</organism>
<evidence type="ECO:0000313" key="2">
    <source>
        <dbReference type="Proteomes" id="UP001385892"/>
    </source>
</evidence>
<name>A0ABU8WS37_9BURK</name>
<protein>
    <submittedName>
        <fullName evidence="1">DUF1036 domain-containing protein</fullName>
    </submittedName>
</protein>
<dbReference type="RefSeq" id="WP_340345407.1">
    <property type="nucleotide sequence ID" value="NZ_JBBKZT010000013.1"/>
</dbReference>
<sequence>MTPILERALMILVLAFVPAVAGAQLTFCNQTGSAVRIALDAVSIVDGWHHLDPSQCRVLRSELDDGLGFYYHQENSGTEAWDPQSTATICVSRDSDFRHSRGGRCEGVRVSARIVYSVGYRTLTVNLTGVSSVALQGIRDRFTPPPKPKYFNAQDFDYVQADPTEEQKKKNAELHRAIAARDRQAAEQLATAKTGVVQTLCLARWDDSHQVHSTQMVIQWNNQKLVTTMKKLEHCIRLDLTGVTSIDGIAEEYVKQCIDHGLNDQKTRHMLELVLAIYVDKNSDQKTSFTPLKIADYARSAANATVDCLLDTQRITAYLGEKLKDKFKATVREDMQWVYWDL</sequence>
<reference evidence="1 2" key="1">
    <citation type="submission" date="2024-03" db="EMBL/GenBank/DDBJ databases">
        <title>Novel species of the genus Variovorax.</title>
        <authorList>
            <person name="Liu Q."/>
            <person name="Xin Y.-H."/>
        </authorList>
    </citation>
    <scope>NUCLEOTIDE SEQUENCE [LARGE SCALE GENOMIC DNA]</scope>
    <source>
        <strain evidence="1 2">KACC 18900</strain>
    </source>
</reference>
<dbReference type="EMBL" id="JBBKZT010000013">
    <property type="protein sequence ID" value="MEJ8850169.1"/>
    <property type="molecule type" value="Genomic_DNA"/>
</dbReference>
<dbReference type="Proteomes" id="UP001385892">
    <property type="component" value="Unassembled WGS sequence"/>
</dbReference>